<dbReference type="Proteomes" id="UP000556084">
    <property type="component" value="Unassembled WGS sequence"/>
</dbReference>
<reference evidence="1 2" key="1">
    <citation type="submission" date="2020-08" db="EMBL/GenBank/DDBJ databases">
        <title>Genomic Encyclopedia of Type Strains, Phase III (KMG-III): the genomes of soil and plant-associated and newly described type strains.</title>
        <authorList>
            <person name="Whitman W."/>
        </authorList>
    </citation>
    <scope>NUCLEOTIDE SEQUENCE [LARGE SCALE GENOMIC DNA]</scope>
    <source>
        <strain evidence="1 2">CECT 3266</strain>
    </source>
</reference>
<accession>A0A7W7LNI6</accession>
<comment type="caution">
    <text evidence="1">The sequence shown here is derived from an EMBL/GenBank/DDBJ whole genome shotgun (WGS) entry which is preliminary data.</text>
</comment>
<dbReference type="EMBL" id="JACHJH010000003">
    <property type="protein sequence ID" value="MBB4893513.1"/>
    <property type="molecule type" value="Genomic_DNA"/>
</dbReference>
<organism evidence="1 2">
    <name type="scientific">Streptomyces olivoverticillatus</name>
    <dbReference type="NCBI Taxonomy" id="66427"/>
    <lineage>
        <taxon>Bacteria</taxon>
        <taxon>Bacillati</taxon>
        <taxon>Actinomycetota</taxon>
        <taxon>Actinomycetes</taxon>
        <taxon>Kitasatosporales</taxon>
        <taxon>Streptomycetaceae</taxon>
        <taxon>Streptomyces</taxon>
    </lineage>
</organism>
<sequence length="64" mass="7235">MTDPTERQQTHDDEGIRAAFARAARMPEFSPDILEAASQRIWDATNWDTLHTERPPAAQEPDAT</sequence>
<dbReference type="AlphaFoldDB" id="A0A7W7LNI6"/>
<protein>
    <submittedName>
        <fullName evidence="1">Uncharacterized protein</fullName>
    </submittedName>
</protein>
<evidence type="ECO:0000313" key="1">
    <source>
        <dbReference type="EMBL" id="MBB4893513.1"/>
    </source>
</evidence>
<evidence type="ECO:0000313" key="2">
    <source>
        <dbReference type="Proteomes" id="UP000556084"/>
    </source>
</evidence>
<keyword evidence="2" id="KW-1185">Reference proteome</keyword>
<dbReference type="RefSeq" id="WP_184349351.1">
    <property type="nucleotide sequence ID" value="NZ_JACHJH010000003.1"/>
</dbReference>
<name>A0A7W7LNI6_9ACTN</name>
<proteinExistence type="predicted"/>
<gene>
    <name evidence="1" type="ORF">FHS39_002544</name>
</gene>